<protein>
    <recommendedName>
        <fullName evidence="1">Stage 0 sporulation protein A homolog</fullName>
    </recommendedName>
</protein>
<dbReference type="SUPFAM" id="SSF52172">
    <property type="entry name" value="CheY-like"/>
    <property type="match status" value="1"/>
</dbReference>
<feature type="domain" description="Response regulatory" evidence="4">
    <location>
        <begin position="1"/>
        <end position="66"/>
    </location>
</feature>
<dbReference type="EMBL" id="LWLV01000098">
    <property type="protein sequence ID" value="OTA42045.1"/>
    <property type="molecule type" value="Genomic_DNA"/>
</dbReference>
<dbReference type="Gene3D" id="3.40.50.2300">
    <property type="match status" value="1"/>
</dbReference>
<accession>A0A1Y2TA60</accession>
<dbReference type="PROSITE" id="PS50110">
    <property type="entry name" value="RESPONSE_REGULATORY"/>
    <property type="match status" value="1"/>
</dbReference>
<reference evidence="6" key="1">
    <citation type="submission" date="2016-04" db="EMBL/GenBank/DDBJ databases">
        <authorList>
            <person name="Antunes L.P."/>
            <person name="Martins L.F."/>
            <person name="Pereira R.V."/>
            <person name="Thomas A.M."/>
            <person name="Barbosa D."/>
            <person name="Nascimento L."/>
            <person name="Silva G.M."/>
            <person name="Condomitti G.W."/>
            <person name="Digiampietri L.A."/>
            <person name="Lombardi K.C."/>
            <person name="Ramos P.L."/>
            <person name="Quaggio R.B."/>
            <person name="Oliveira J.C."/>
            <person name="Pascon R.C."/>
            <person name="Cruz J.B."/>
            <person name="Silva A.M."/>
            <person name="Setubal J.C."/>
        </authorList>
    </citation>
    <scope>NUCLEOTIDE SEQUENCE [LARGE SCALE GENOMIC DNA]</scope>
</reference>
<sequence>MMPNLDGFQLVRLLRQRRWTQQIPLLVLTALDLTEGEKTLLQLGPTRHVTKGPVIQEEIVARVRELLASH</sequence>
<dbReference type="GO" id="GO:0000160">
    <property type="term" value="P:phosphorelay signal transduction system"/>
    <property type="evidence" value="ECO:0007669"/>
    <property type="project" value="InterPro"/>
</dbReference>
<evidence type="ECO:0000256" key="3">
    <source>
        <dbReference type="PROSITE-ProRule" id="PRU00169"/>
    </source>
</evidence>
<name>A0A1Y2TA60_SYMTR</name>
<evidence type="ECO:0000313" key="5">
    <source>
        <dbReference type="EMBL" id="OTA42045.1"/>
    </source>
</evidence>
<evidence type="ECO:0000256" key="1">
    <source>
        <dbReference type="ARBA" id="ARBA00018672"/>
    </source>
</evidence>
<dbReference type="InterPro" id="IPR001789">
    <property type="entry name" value="Sig_transdc_resp-reg_receiver"/>
</dbReference>
<dbReference type="InterPro" id="IPR011006">
    <property type="entry name" value="CheY-like_superfamily"/>
</dbReference>
<organism evidence="5 6">
    <name type="scientific">Symbiobacterium thermophilum</name>
    <dbReference type="NCBI Taxonomy" id="2734"/>
    <lineage>
        <taxon>Bacteria</taxon>
        <taxon>Bacillati</taxon>
        <taxon>Bacillota</taxon>
        <taxon>Clostridia</taxon>
        <taxon>Eubacteriales</taxon>
        <taxon>Symbiobacteriaceae</taxon>
        <taxon>Symbiobacterium</taxon>
    </lineage>
</organism>
<evidence type="ECO:0000259" key="4">
    <source>
        <dbReference type="PROSITE" id="PS50110"/>
    </source>
</evidence>
<comment type="function">
    <text evidence="2">May play the central regulatory role in sporulation. It may be an element of the effector pathway responsible for the activation of sporulation genes in response to nutritional stress. Spo0A may act in concert with spo0H (a sigma factor) to control the expression of some genes that are critical to the sporulation process.</text>
</comment>
<dbReference type="Proteomes" id="UP000194267">
    <property type="component" value="Unassembled WGS sequence"/>
</dbReference>
<comment type="caution">
    <text evidence="5">The sequence shown here is derived from an EMBL/GenBank/DDBJ whole genome shotgun (WGS) entry which is preliminary data.</text>
</comment>
<dbReference type="AlphaFoldDB" id="A0A1Y2TA60"/>
<proteinExistence type="predicted"/>
<comment type="caution">
    <text evidence="3">Lacks conserved residue(s) required for the propagation of feature annotation.</text>
</comment>
<gene>
    <name evidence="5" type="ORF">A6D92_01950</name>
</gene>
<evidence type="ECO:0000256" key="2">
    <source>
        <dbReference type="ARBA" id="ARBA00024867"/>
    </source>
</evidence>
<evidence type="ECO:0000313" key="6">
    <source>
        <dbReference type="Proteomes" id="UP000194267"/>
    </source>
</evidence>